<comment type="caution">
    <text evidence="3">The sequence shown here is derived from an EMBL/GenBank/DDBJ whole genome shotgun (WGS) entry which is preliminary data.</text>
</comment>
<evidence type="ECO:0000313" key="3">
    <source>
        <dbReference type="EMBL" id="CAH8246029.1"/>
    </source>
</evidence>
<feature type="transmembrane region" description="Helical" evidence="2">
    <location>
        <begin position="7"/>
        <end position="29"/>
    </location>
</feature>
<proteinExistence type="predicted"/>
<feature type="coiled-coil region" evidence="1">
    <location>
        <begin position="65"/>
        <end position="102"/>
    </location>
</feature>
<dbReference type="Proteomes" id="UP001154322">
    <property type="component" value="Unassembled WGS sequence"/>
</dbReference>
<keyword evidence="2" id="KW-1133">Transmembrane helix</keyword>
<evidence type="ECO:0000256" key="1">
    <source>
        <dbReference type="SAM" id="Coils"/>
    </source>
</evidence>
<keyword evidence="1" id="KW-0175">Coiled coil</keyword>
<dbReference type="EMBL" id="CALYLO010000004">
    <property type="protein sequence ID" value="CAH8246029.1"/>
    <property type="molecule type" value="Genomic_DNA"/>
</dbReference>
<gene>
    <name evidence="3" type="ORF">WJ0W_003266</name>
</gene>
<keyword evidence="2" id="KW-0472">Membrane</keyword>
<protein>
    <submittedName>
        <fullName evidence="3">Uncharacterized protein</fullName>
    </submittedName>
</protein>
<feature type="transmembrane region" description="Helical" evidence="2">
    <location>
        <begin position="35"/>
        <end position="59"/>
    </location>
</feature>
<organism evidence="3 4">
    <name type="scientific">Paenibacillus melissococcoides</name>
    <dbReference type="NCBI Taxonomy" id="2912268"/>
    <lineage>
        <taxon>Bacteria</taxon>
        <taxon>Bacillati</taxon>
        <taxon>Bacillota</taxon>
        <taxon>Bacilli</taxon>
        <taxon>Bacillales</taxon>
        <taxon>Paenibacillaceae</taxon>
        <taxon>Paenibacillus</taxon>
    </lineage>
</organism>
<name>A0ABM9G2X1_9BACL</name>
<evidence type="ECO:0000256" key="2">
    <source>
        <dbReference type="SAM" id="Phobius"/>
    </source>
</evidence>
<sequence>MNKKKELIYTFIIMLLVSGVVTISTIVFYTSEKAVLGISVASTLISIILAVLAIVYTYIDSSSQKENTRQMRESAQKLAESVEEAEATLKKFSDELINVSSLKDELIEKITDTQEWRETVLNQLKTVAQQKDGEESVKMAEIEKVILMNKINNMTVRERKIRSAIEGRIYGLLVGRGAIQLDNLLDLLCEDPAFNKYSRSEILTAIISLERDGRLVNTIHGYCRPSESHPSQATGGAG</sequence>
<keyword evidence="4" id="KW-1185">Reference proteome</keyword>
<accession>A0ABM9G2X1</accession>
<dbReference type="RefSeq" id="WP_213431247.1">
    <property type="nucleotide sequence ID" value="NZ_AP031286.1"/>
</dbReference>
<reference evidence="3" key="1">
    <citation type="submission" date="2022-06" db="EMBL/GenBank/DDBJ databases">
        <authorList>
            <person name="Dietemann V."/>
            <person name="Ory F."/>
            <person name="Dainat B."/>
            <person name="Oberhansli S."/>
        </authorList>
    </citation>
    <scope>NUCLEOTIDE SEQUENCE</scope>
    <source>
        <strain evidence="3">Ena-SAMPLE-TAB-26-04-2022-14:26:32:270-5432</strain>
    </source>
</reference>
<keyword evidence="2" id="KW-0812">Transmembrane</keyword>
<evidence type="ECO:0000313" key="4">
    <source>
        <dbReference type="Proteomes" id="UP001154322"/>
    </source>
</evidence>